<comment type="caution">
    <text evidence="1">The sequence shown here is derived from an EMBL/GenBank/DDBJ whole genome shotgun (WGS) entry which is preliminary data.</text>
</comment>
<gene>
    <name evidence="1" type="ORF">GCM10023235_01990</name>
</gene>
<evidence type="ECO:0008006" key="3">
    <source>
        <dbReference type="Google" id="ProtNLM"/>
    </source>
</evidence>
<proteinExistence type="predicted"/>
<keyword evidence="2" id="KW-1185">Reference proteome</keyword>
<reference evidence="2" key="1">
    <citation type="journal article" date="2019" name="Int. J. Syst. Evol. Microbiol.">
        <title>The Global Catalogue of Microorganisms (GCM) 10K type strain sequencing project: providing services to taxonomists for standard genome sequencing and annotation.</title>
        <authorList>
            <consortium name="The Broad Institute Genomics Platform"/>
            <consortium name="The Broad Institute Genome Sequencing Center for Infectious Disease"/>
            <person name="Wu L."/>
            <person name="Ma J."/>
        </authorList>
    </citation>
    <scope>NUCLEOTIDE SEQUENCE [LARGE SCALE GENOMIC DNA]</scope>
    <source>
        <strain evidence="2">JCM 13006</strain>
    </source>
</reference>
<accession>A0ABP9DB14</accession>
<dbReference type="EMBL" id="BAABIS010000001">
    <property type="protein sequence ID" value="GAA4831386.1"/>
    <property type="molecule type" value="Genomic_DNA"/>
</dbReference>
<evidence type="ECO:0000313" key="1">
    <source>
        <dbReference type="EMBL" id="GAA4831386.1"/>
    </source>
</evidence>
<name>A0ABP9DB14_9ACTN</name>
<protein>
    <recommendedName>
        <fullName evidence="3">DUF317 domain-containing protein</fullName>
    </recommendedName>
</protein>
<sequence length="260" mass="27213">MSGGVRARAQYAGAVLLPGVPRVRVPSAVRPAVETPFGALTFATGVGGLDLPPVPDELFELPGGRTVARWAGPAARVELLLTAYDPELDPEHWGPLTGCRAVWRLDAFAPLGRVRFSAGLPSELPVGVEAGWDGGQGLCAITAEDEGTLLTFGGNDEEAICWAAECGEAPRRWAALTEEVNGYSFDGWGVDCTGSRAITWRLPPLEAGDHCELPVVAAWAPAAVAEACANTWYAVMPSPTVLLRQVAADVAERAEAAEGG</sequence>
<dbReference type="Proteomes" id="UP001501752">
    <property type="component" value="Unassembled WGS sequence"/>
</dbReference>
<evidence type="ECO:0000313" key="2">
    <source>
        <dbReference type="Proteomes" id="UP001501752"/>
    </source>
</evidence>
<organism evidence="1 2">
    <name type="scientific">Kitasatospora terrestris</name>
    <dbReference type="NCBI Taxonomy" id="258051"/>
    <lineage>
        <taxon>Bacteria</taxon>
        <taxon>Bacillati</taxon>
        <taxon>Actinomycetota</taxon>
        <taxon>Actinomycetes</taxon>
        <taxon>Kitasatosporales</taxon>
        <taxon>Streptomycetaceae</taxon>
        <taxon>Kitasatospora</taxon>
    </lineage>
</organism>